<dbReference type="RefSeq" id="WP_170297121.1">
    <property type="nucleotide sequence ID" value="NZ_BAAANK010000013.1"/>
</dbReference>
<comment type="caution">
    <text evidence="1">The sequence shown here is derived from an EMBL/GenBank/DDBJ whole genome shotgun (WGS) entry which is preliminary data.</text>
</comment>
<reference evidence="1 2" key="1">
    <citation type="journal article" date="2019" name="Int. J. Syst. Evol. Microbiol.">
        <title>The Global Catalogue of Microorganisms (GCM) 10K type strain sequencing project: providing services to taxonomists for standard genome sequencing and annotation.</title>
        <authorList>
            <consortium name="The Broad Institute Genomics Platform"/>
            <consortium name="The Broad Institute Genome Sequencing Center for Infectious Disease"/>
            <person name="Wu L."/>
            <person name="Ma J."/>
        </authorList>
    </citation>
    <scope>NUCLEOTIDE SEQUENCE [LARGE SCALE GENOMIC DNA]</scope>
    <source>
        <strain evidence="1 2">JCM 14323</strain>
    </source>
</reference>
<dbReference type="EMBL" id="BAAANK010000013">
    <property type="protein sequence ID" value="GAA1846664.1"/>
    <property type="molecule type" value="Genomic_DNA"/>
</dbReference>
<evidence type="ECO:0000313" key="2">
    <source>
        <dbReference type="Proteomes" id="UP001501746"/>
    </source>
</evidence>
<organism evidence="1 2">
    <name type="scientific">Agromyces salentinus</name>
    <dbReference type="NCBI Taxonomy" id="269421"/>
    <lineage>
        <taxon>Bacteria</taxon>
        <taxon>Bacillati</taxon>
        <taxon>Actinomycetota</taxon>
        <taxon>Actinomycetes</taxon>
        <taxon>Micrococcales</taxon>
        <taxon>Microbacteriaceae</taxon>
        <taxon>Agromyces</taxon>
    </lineage>
</organism>
<evidence type="ECO:0000313" key="1">
    <source>
        <dbReference type="EMBL" id="GAA1846664.1"/>
    </source>
</evidence>
<name>A0ABN2N1R6_9MICO</name>
<gene>
    <name evidence="1" type="ORF">GCM10009750_36390</name>
</gene>
<accession>A0ABN2N1R6</accession>
<keyword evidence="2" id="KW-1185">Reference proteome</keyword>
<dbReference type="Pfam" id="PF10012">
    <property type="entry name" value="DUF2255"/>
    <property type="match status" value="1"/>
</dbReference>
<proteinExistence type="predicted"/>
<evidence type="ECO:0008006" key="3">
    <source>
        <dbReference type="Google" id="ProtNLM"/>
    </source>
</evidence>
<protein>
    <recommendedName>
        <fullName evidence="3">DUF2255 family protein</fullName>
    </recommendedName>
</protein>
<sequence length="123" mass="13368">MTTTAWTADELDALDRTGEIRVAGRRDDGSLRRPVIIWHVVVDGALYARSVRGPEGKWFVGVMRHGAGAITWGGQTRDVTYTLDGSHDDAIDDAYFAKYGRGSSSQAITSAVAKQTTLRIDPS</sequence>
<dbReference type="Proteomes" id="UP001501746">
    <property type="component" value="Unassembled WGS sequence"/>
</dbReference>
<dbReference type="InterPro" id="IPR016888">
    <property type="entry name" value="UCP028498"/>
</dbReference>